<dbReference type="Pfam" id="PF13410">
    <property type="entry name" value="GST_C_2"/>
    <property type="match status" value="1"/>
</dbReference>
<dbReference type="InterPro" id="IPR036282">
    <property type="entry name" value="Glutathione-S-Trfase_C_sf"/>
</dbReference>
<evidence type="ECO:0000313" key="5">
    <source>
        <dbReference type="Proteomes" id="UP000272025"/>
    </source>
</evidence>
<dbReference type="CDD" id="cd03042">
    <property type="entry name" value="GST_N_Zeta"/>
    <property type="match status" value="1"/>
</dbReference>
<dbReference type="SUPFAM" id="SSF52833">
    <property type="entry name" value="Thioredoxin-like"/>
    <property type="match status" value="1"/>
</dbReference>
<evidence type="ECO:0000259" key="3">
    <source>
        <dbReference type="PROSITE" id="PS50405"/>
    </source>
</evidence>
<dbReference type="EMBL" id="ML119056">
    <property type="protein sequence ID" value="ROT38053.1"/>
    <property type="molecule type" value="Genomic_DNA"/>
</dbReference>
<dbReference type="Gene3D" id="3.40.30.10">
    <property type="entry name" value="Glutaredoxin"/>
    <property type="match status" value="1"/>
</dbReference>
<reference evidence="4 5" key="1">
    <citation type="journal article" date="2018" name="Mol. Ecol.">
        <title>The obligate alkalophilic soda-lake fungus Sodiomyces alkalinus has shifted to a protein diet.</title>
        <authorList>
            <person name="Grum-Grzhimaylo A.A."/>
            <person name="Falkoski D.L."/>
            <person name="van den Heuvel J."/>
            <person name="Valero-Jimenez C.A."/>
            <person name="Min B."/>
            <person name="Choi I.G."/>
            <person name="Lipzen A."/>
            <person name="Daum C.G."/>
            <person name="Aanen D.K."/>
            <person name="Tsang A."/>
            <person name="Henrissat B."/>
            <person name="Bilanenko E.N."/>
            <person name="de Vries R.P."/>
            <person name="van Kan J.A.L."/>
            <person name="Grigoriev I.V."/>
            <person name="Debets A.J.M."/>
        </authorList>
    </citation>
    <scope>NUCLEOTIDE SEQUENCE [LARGE SCALE GENOMIC DNA]</scope>
    <source>
        <strain evidence="4 5">F11</strain>
    </source>
</reference>
<keyword evidence="4" id="KW-0413">Isomerase</keyword>
<dbReference type="InterPro" id="IPR040079">
    <property type="entry name" value="Glutathione_S-Trfase"/>
</dbReference>
<name>A0A3N2PU59_SODAK</name>
<dbReference type="PROSITE" id="PS50404">
    <property type="entry name" value="GST_NTER"/>
    <property type="match status" value="1"/>
</dbReference>
<dbReference type="InterPro" id="IPR005955">
    <property type="entry name" value="GST_Zeta"/>
</dbReference>
<dbReference type="GeneID" id="39580554"/>
<dbReference type="Gene3D" id="1.20.1050.10">
    <property type="match status" value="1"/>
</dbReference>
<dbReference type="FunFam" id="1.20.1050.10:FF:000010">
    <property type="entry name" value="Maleylacetoacetate isomerase isoform 1"/>
    <property type="match status" value="1"/>
</dbReference>
<organism evidence="4 5">
    <name type="scientific">Sodiomyces alkalinus (strain CBS 110278 / VKM F-3762 / F11)</name>
    <name type="common">Alkaliphilic filamentous fungus</name>
    <dbReference type="NCBI Taxonomy" id="1314773"/>
    <lineage>
        <taxon>Eukaryota</taxon>
        <taxon>Fungi</taxon>
        <taxon>Dikarya</taxon>
        <taxon>Ascomycota</taxon>
        <taxon>Pezizomycotina</taxon>
        <taxon>Sordariomycetes</taxon>
        <taxon>Hypocreomycetidae</taxon>
        <taxon>Glomerellales</taxon>
        <taxon>Plectosphaerellaceae</taxon>
        <taxon>Sodiomyces</taxon>
    </lineage>
</organism>
<dbReference type="PANTHER" id="PTHR42673:SF4">
    <property type="entry name" value="MALEYLACETOACETATE ISOMERASE"/>
    <property type="match status" value="1"/>
</dbReference>
<dbReference type="SFLD" id="SFLDS00019">
    <property type="entry name" value="Glutathione_Transferase_(cytos"/>
    <property type="match status" value="1"/>
</dbReference>
<dbReference type="STRING" id="1314773.A0A3N2PU59"/>
<dbReference type="GO" id="GO:0005739">
    <property type="term" value="C:mitochondrion"/>
    <property type="evidence" value="ECO:0007669"/>
    <property type="project" value="TreeGrafter"/>
</dbReference>
<feature type="domain" description="GST N-terminal" evidence="2">
    <location>
        <begin position="2"/>
        <end position="102"/>
    </location>
</feature>
<protein>
    <submittedName>
        <fullName evidence="4">Maleylacetoacetate isomerase</fullName>
    </submittedName>
</protein>
<evidence type="ECO:0000313" key="4">
    <source>
        <dbReference type="EMBL" id="ROT38053.1"/>
    </source>
</evidence>
<proteinExistence type="inferred from homology"/>
<dbReference type="GO" id="GO:0016034">
    <property type="term" value="F:maleylacetoacetate isomerase activity"/>
    <property type="evidence" value="ECO:0007669"/>
    <property type="project" value="TreeGrafter"/>
</dbReference>
<dbReference type="GO" id="GO:0004364">
    <property type="term" value="F:glutathione transferase activity"/>
    <property type="evidence" value="ECO:0007669"/>
    <property type="project" value="TreeGrafter"/>
</dbReference>
<comment type="similarity">
    <text evidence="1">Belongs to the GST superfamily. Zeta family.</text>
</comment>
<dbReference type="AlphaFoldDB" id="A0A3N2PU59"/>
<dbReference type="GO" id="GO:0006749">
    <property type="term" value="P:glutathione metabolic process"/>
    <property type="evidence" value="ECO:0007669"/>
    <property type="project" value="TreeGrafter"/>
</dbReference>
<gene>
    <name evidence="4" type="ORF">SODALDRAFT_333816</name>
</gene>
<sequence length="240" mass="25857">MPDFTLYSYFRSSCSARLRIALNLKNLNYDLVPVNLLKGEQLSESHRALNPSASVPLLVCHNTPSASSSSSSSSSSSDSHPFKITQSVAALEYLEEAHPSTPALLPSDPRARATARSLALTVACDIQPVTNLRVARRVRHLGAGDAQVDEWMRGLMAEGLAAYETLVASSAGTYSVGDDVSIADCCLAPAVWNARRYGVDLSPFPVIHRIMAQLEELPAVKKAGYFVQPDTPESLRGKAD</sequence>
<dbReference type="InterPro" id="IPR004045">
    <property type="entry name" value="Glutathione_S-Trfase_N"/>
</dbReference>
<dbReference type="InterPro" id="IPR034330">
    <property type="entry name" value="GST_Zeta_C"/>
</dbReference>
<dbReference type="InterPro" id="IPR034333">
    <property type="entry name" value="GST_Zeta_N"/>
</dbReference>
<dbReference type="PANTHER" id="PTHR42673">
    <property type="entry name" value="MALEYLACETOACETATE ISOMERASE"/>
    <property type="match status" value="1"/>
</dbReference>
<dbReference type="GO" id="GO:0006559">
    <property type="term" value="P:L-phenylalanine catabolic process"/>
    <property type="evidence" value="ECO:0007669"/>
    <property type="project" value="TreeGrafter"/>
</dbReference>
<dbReference type="NCBIfam" id="TIGR01262">
    <property type="entry name" value="maiA"/>
    <property type="match status" value="1"/>
</dbReference>
<accession>A0A3N2PU59</accession>
<dbReference type="PROSITE" id="PS50405">
    <property type="entry name" value="GST_CTER"/>
    <property type="match status" value="1"/>
</dbReference>
<dbReference type="Proteomes" id="UP000272025">
    <property type="component" value="Unassembled WGS sequence"/>
</dbReference>
<dbReference type="InterPro" id="IPR036249">
    <property type="entry name" value="Thioredoxin-like_sf"/>
</dbReference>
<dbReference type="OrthoDB" id="202840at2759"/>
<dbReference type="SFLD" id="SFLDG00358">
    <property type="entry name" value="Main_(cytGST)"/>
    <property type="match status" value="1"/>
</dbReference>
<evidence type="ECO:0000259" key="2">
    <source>
        <dbReference type="PROSITE" id="PS50404"/>
    </source>
</evidence>
<keyword evidence="5" id="KW-1185">Reference proteome</keyword>
<dbReference type="InterPro" id="IPR010987">
    <property type="entry name" value="Glutathione-S-Trfase_C-like"/>
</dbReference>
<dbReference type="Pfam" id="PF13409">
    <property type="entry name" value="GST_N_2"/>
    <property type="match status" value="1"/>
</dbReference>
<feature type="domain" description="GST C-terminal" evidence="3">
    <location>
        <begin position="108"/>
        <end position="233"/>
    </location>
</feature>
<dbReference type="RefSeq" id="XP_028465859.1">
    <property type="nucleotide sequence ID" value="XM_028612076.1"/>
</dbReference>
<evidence type="ECO:0000256" key="1">
    <source>
        <dbReference type="ARBA" id="ARBA00010007"/>
    </source>
</evidence>
<dbReference type="SUPFAM" id="SSF47616">
    <property type="entry name" value="GST C-terminal domain-like"/>
    <property type="match status" value="1"/>
</dbReference>
<dbReference type="CDD" id="cd03191">
    <property type="entry name" value="GST_C_Zeta"/>
    <property type="match status" value="1"/>
</dbReference>